<dbReference type="InterPro" id="IPR012334">
    <property type="entry name" value="Pectin_lyas_fold"/>
</dbReference>
<gene>
    <name evidence="6" type="ORF">LI82_06580</name>
</gene>
<dbReference type="Pfam" id="PF05048">
    <property type="entry name" value="NosD"/>
    <property type="match status" value="2"/>
</dbReference>
<dbReference type="EMBL" id="JRHO01000013">
    <property type="protein sequence ID" value="KGK98538.1"/>
    <property type="molecule type" value="Genomic_DNA"/>
</dbReference>
<dbReference type="Pfam" id="PF09136">
    <property type="entry name" value="Glucodextran_B"/>
    <property type="match status" value="3"/>
</dbReference>
<dbReference type="PANTHER" id="PTHR22990">
    <property type="entry name" value="F-BOX ONLY PROTEIN"/>
    <property type="match status" value="1"/>
</dbReference>
<comment type="caution">
    <text evidence="6">The sequence shown here is derived from an EMBL/GenBank/DDBJ whole genome shotgun (WGS) entry which is preliminary data.</text>
</comment>
<dbReference type="InterPro" id="IPR006626">
    <property type="entry name" value="PbH1"/>
</dbReference>
<dbReference type="Gene3D" id="2.160.20.10">
    <property type="entry name" value="Single-stranded right-handed beta-helix, Pectin lyase-like"/>
    <property type="match status" value="2"/>
</dbReference>
<proteinExistence type="predicted"/>
<dbReference type="SUPFAM" id="SSF51126">
    <property type="entry name" value="Pectin lyase-like"/>
    <property type="match status" value="2"/>
</dbReference>
<dbReference type="InterPro" id="IPR022441">
    <property type="entry name" value="Para_beta_helix_rpt-2"/>
</dbReference>
<feature type="region of interest" description="Disordered" evidence="4">
    <location>
        <begin position="908"/>
        <end position="930"/>
    </location>
</feature>
<name>A0A099T2Y2_METMT</name>
<evidence type="ECO:0000256" key="1">
    <source>
        <dbReference type="ARBA" id="ARBA00004906"/>
    </source>
</evidence>
<dbReference type="InterPro" id="IPR011050">
    <property type="entry name" value="Pectin_lyase_fold/virulence"/>
</dbReference>
<feature type="compositionally biased region" description="Low complexity" evidence="4">
    <location>
        <begin position="916"/>
        <end position="927"/>
    </location>
</feature>
<keyword evidence="2" id="KW-0677">Repeat</keyword>
<dbReference type="Gene3D" id="2.60.40.10">
    <property type="entry name" value="Immunoglobulins"/>
    <property type="match status" value="4"/>
</dbReference>
<dbReference type="InterPro" id="IPR007742">
    <property type="entry name" value="NosD_dom"/>
</dbReference>
<keyword evidence="7" id="KW-1185">Reference proteome</keyword>
<dbReference type="InterPro" id="IPR013783">
    <property type="entry name" value="Ig-like_fold"/>
</dbReference>
<evidence type="ECO:0000259" key="5">
    <source>
        <dbReference type="Pfam" id="PF05048"/>
    </source>
</evidence>
<dbReference type="AlphaFoldDB" id="A0A099T2Y2"/>
<keyword evidence="3" id="KW-0833">Ubl conjugation pathway</keyword>
<dbReference type="Proteomes" id="UP000029859">
    <property type="component" value="Unassembled WGS sequence"/>
</dbReference>
<evidence type="ECO:0000313" key="6">
    <source>
        <dbReference type="EMBL" id="KGK98538.1"/>
    </source>
</evidence>
<accession>A0A099T2Y2</accession>
<organism evidence="6 7">
    <name type="scientific">Methanococcoides methylutens</name>
    <dbReference type="NCBI Taxonomy" id="2226"/>
    <lineage>
        <taxon>Archaea</taxon>
        <taxon>Methanobacteriati</taxon>
        <taxon>Methanobacteriota</taxon>
        <taxon>Stenosarchaea group</taxon>
        <taxon>Methanomicrobia</taxon>
        <taxon>Methanosarcinales</taxon>
        <taxon>Methanosarcinaceae</taxon>
        <taxon>Methanococcoides</taxon>
    </lineage>
</organism>
<dbReference type="SMART" id="SM00710">
    <property type="entry name" value="PbH1"/>
    <property type="match status" value="16"/>
</dbReference>
<evidence type="ECO:0000313" key="7">
    <source>
        <dbReference type="Proteomes" id="UP000029859"/>
    </source>
</evidence>
<sequence length="972" mass="102300">MKTYLMIFVVFLIVMTIGTASADTFTVNDSTGQDADFTSIKDAVAAAMDNDTLTVYPGTYTENIVVDKELMIISQSLNPDDTIVQAENPSDAVFYVTANNVTIKGFNVTGATDNFGIRLIGVDDCNIAENDISNNNCGIRLDSINDNFSNDNTLSNNIMSDNYYGIRLQQYNDNNTLSNNSAISSTLTGILIYSNNNVLENNIASNNVYGIRISQSSNYNTLNDNTASFNTDTGIVLLNSSDNTLNNNVASSNGDCGICLTGSNNSMLSSNIVLANIYGIRLEQFSKNNTLGNNNASFNSDNGISLLSSSDNTLNDNIANLNSDCGIYLDESNTNMLSNNLASSNDYGIRLEQSSNYNTLNDNTASSNSVTGILIYSSNNMLNSNIVSDNVYGVRLESSSNNNTLNDNIASSNTDSGIVLLNSNDNTLKDNIVSTNSDDGVHLENSSSNLLYNNYFNNTNNVGYYGVNTGNLWNVTKTMEMNIVGGPFLGGNYWVHPNGAGFSVDTADSNKDGICDEQYNISETEFDYLPLSIIVDEFMPVISIVSPMDGSSTPSSSITVSGLVNGTGSTPLVTVNDIAAETTLIDFNGTFTATVPLVSGVNTIYANVTDVVGNTNTTSVTVTSDNLMPAIIIDSPVDSSSTSSSSIIVSGFVDGTGSAPLVTVNDIAAETTLIDFNGTFTATVPLVSGVNTIYANVTDAAGNTNTTSVTVTSDNLMPVIGIISPVDSFSTSSSSIIVSGLVDGTGSAPLVTVNDIAAETTLIDFNGTFTATVPLVTGVNTIYANVTDAAGNTNTTSVTVTSDNLMPTIIIASPVNGSSTSSRYINVSGLVNGTGSLPLVTVNDIAAETTLTDFNGTFTAKVSLVRGANTIYANVTDAAGNTNTASINVRKTGGSSKGVGTAVIIPIQEESEEENTTSTSNATNNSSVAVPEEGFVEYTQESQEELETTPGFSMMFATGIMLAAYVMYRKKD</sequence>
<dbReference type="PANTHER" id="PTHR22990:SF15">
    <property type="entry name" value="F-BOX ONLY PROTEIN 10"/>
    <property type="match status" value="1"/>
</dbReference>
<dbReference type="InterPro" id="IPR051550">
    <property type="entry name" value="SCF-Subunits/Alg-Epimerases"/>
</dbReference>
<evidence type="ECO:0000256" key="2">
    <source>
        <dbReference type="ARBA" id="ARBA00022737"/>
    </source>
</evidence>
<feature type="domain" description="Periplasmic copper-binding protein NosD beta helix" evidence="5">
    <location>
        <begin position="326"/>
        <end position="499"/>
    </location>
</feature>
<reference evidence="6 7" key="1">
    <citation type="submission" date="2014-09" db="EMBL/GenBank/DDBJ databases">
        <title>Draft genome sequence of an obligately methylotrophic methanogen, Methanococcoides methylutens, isolated from marine sediment.</title>
        <authorList>
            <person name="Guan Y."/>
            <person name="Ngugi D.K."/>
            <person name="Blom J."/>
            <person name="Ali S."/>
            <person name="Ferry J.G."/>
            <person name="Stingl U."/>
        </authorList>
    </citation>
    <scope>NUCLEOTIDE SEQUENCE [LARGE SCALE GENOMIC DNA]</scope>
    <source>
        <strain evidence="6 7">DSM 2657</strain>
    </source>
</reference>
<protein>
    <recommendedName>
        <fullName evidence="5">Periplasmic copper-binding protein NosD beta helix domain-containing protein</fullName>
    </recommendedName>
</protein>
<comment type="pathway">
    <text evidence="1">Protein modification; protein ubiquitination.</text>
</comment>
<evidence type="ECO:0000256" key="4">
    <source>
        <dbReference type="SAM" id="MobiDB-lite"/>
    </source>
</evidence>
<evidence type="ECO:0000256" key="3">
    <source>
        <dbReference type="ARBA" id="ARBA00022786"/>
    </source>
</evidence>
<dbReference type="NCBIfam" id="TIGR03804">
    <property type="entry name" value="para_beta_helix"/>
    <property type="match status" value="11"/>
</dbReference>
<feature type="domain" description="Periplasmic copper-binding protein NosD beta helix" evidence="5">
    <location>
        <begin position="190"/>
        <end position="317"/>
    </location>
</feature>